<dbReference type="InterPro" id="IPR007941">
    <property type="entry name" value="DUF726"/>
</dbReference>
<accession>A0A8H7Z785</accession>
<feature type="compositionally biased region" description="Polar residues" evidence="6">
    <location>
        <begin position="414"/>
        <end position="430"/>
    </location>
</feature>
<feature type="compositionally biased region" description="Polar residues" evidence="6">
    <location>
        <begin position="158"/>
        <end position="167"/>
    </location>
</feature>
<dbReference type="VEuPathDB" id="FungiDB:I7I52_00949"/>
<feature type="region of interest" description="Disordered" evidence="6">
    <location>
        <begin position="1"/>
        <end position="39"/>
    </location>
</feature>
<dbReference type="SUPFAM" id="SSF53474">
    <property type="entry name" value="alpha/beta-Hydrolases"/>
    <property type="match status" value="1"/>
</dbReference>
<evidence type="ECO:0000256" key="6">
    <source>
        <dbReference type="SAM" id="MobiDB-lite"/>
    </source>
</evidence>
<reference evidence="8 9" key="1">
    <citation type="submission" date="2021-01" db="EMBL/GenBank/DDBJ databases">
        <title>Chromosome-level genome assembly of a human fungal pathogen reveals clustering of transcriptionally co-regulated genes.</title>
        <authorList>
            <person name="Voorhies M."/>
            <person name="Cohen S."/>
            <person name="Shea T.P."/>
            <person name="Petrus S."/>
            <person name="Munoz J.F."/>
            <person name="Poplawski S."/>
            <person name="Goldman W.E."/>
            <person name="Michael T."/>
            <person name="Cuomo C.A."/>
            <person name="Sil A."/>
            <person name="Beyhan S."/>
        </authorList>
    </citation>
    <scope>NUCLEOTIDE SEQUENCE [LARGE SCALE GENOMIC DNA]</scope>
    <source>
        <strain evidence="8 9">G184AR</strain>
    </source>
</reference>
<dbReference type="OrthoDB" id="277931at2759"/>
<feature type="compositionally biased region" description="Polar residues" evidence="6">
    <location>
        <begin position="1003"/>
        <end position="1019"/>
    </location>
</feature>
<organism evidence="8 9">
    <name type="scientific">Ajellomyces capsulatus</name>
    <name type="common">Darling's disease fungus</name>
    <name type="synonym">Histoplasma capsulatum</name>
    <dbReference type="NCBI Taxonomy" id="5037"/>
    <lineage>
        <taxon>Eukaryota</taxon>
        <taxon>Fungi</taxon>
        <taxon>Dikarya</taxon>
        <taxon>Ascomycota</taxon>
        <taxon>Pezizomycotina</taxon>
        <taxon>Eurotiomycetes</taxon>
        <taxon>Eurotiomycetidae</taxon>
        <taxon>Onygenales</taxon>
        <taxon>Ajellomycetaceae</taxon>
        <taxon>Histoplasma</taxon>
    </lineage>
</organism>
<dbReference type="InterPro" id="IPR029058">
    <property type="entry name" value="AB_hydrolase_fold"/>
</dbReference>
<evidence type="ECO:0000256" key="1">
    <source>
        <dbReference type="ARBA" id="ARBA00004141"/>
    </source>
</evidence>
<feature type="region of interest" description="Disordered" evidence="6">
    <location>
        <begin position="394"/>
        <end position="452"/>
    </location>
</feature>
<name>A0A8H7Z785_AJECA</name>
<evidence type="ECO:0000313" key="9">
    <source>
        <dbReference type="Proteomes" id="UP000670092"/>
    </source>
</evidence>
<gene>
    <name evidence="8" type="ORF">I7I52_00949</name>
</gene>
<comment type="subcellular location">
    <subcellularLocation>
        <location evidence="1">Membrane</location>
        <topology evidence="1">Multi-pass membrane protein</topology>
    </subcellularLocation>
</comment>
<feature type="compositionally biased region" description="Polar residues" evidence="6">
    <location>
        <begin position="1097"/>
        <end position="1108"/>
    </location>
</feature>
<feature type="compositionally biased region" description="Basic and acidic residues" evidence="6">
    <location>
        <begin position="1040"/>
        <end position="1061"/>
    </location>
</feature>
<dbReference type="PANTHER" id="PTHR17920:SF3">
    <property type="entry name" value="TRANSMEMBRANE AND COILED-COIL DOMAIN-CONTAINING PROTEIN 4"/>
    <property type="match status" value="1"/>
</dbReference>
<dbReference type="AlphaFoldDB" id="A0A8H7Z785"/>
<dbReference type="Proteomes" id="UP000670092">
    <property type="component" value="Unassembled WGS sequence"/>
</dbReference>
<evidence type="ECO:0000256" key="3">
    <source>
        <dbReference type="ARBA" id="ARBA00022692"/>
    </source>
</evidence>
<keyword evidence="4 7" id="KW-1133">Transmembrane helix</keyword>
<proteinExistence type="inferred from homology"/>
<evidence type="ECO:0000313" key="8">
    <source>
        <dbReference type="EMBL" id="KAG5303072.1"/>
    </source>
</evidence>
<feature type="compositionally biased region" description="Polar residues" evidence="6">
    <location>
        <begin position="395"/>
        <end position="407"/>
    </location>
</feature>
<feature type="compositionally biased region" description="Low complexity" evidence="6">
    <location>
        <begin position="1069"/>
        <end position="1087"/>
    </location>
</feature>
<feature type="transmembrane region" description="Helical" evidence="7">
    <location>
        <begin position="543"/>
        <end position="574"/>
    </location>
</feature>
<sequence length="1140" mass="124822">MNPVADASKCLDSSETAPAPAKAGENGALTPPCSSILSSTNTNKLEMANLVKSNTEGKLQLADIDEFGLPIQNLSQSAQPNNDELPDPENQMKTAEESTQESSLSKNDEAAFTTTSNTILPSTQKERVSQSTSTISLSNMAKELPTIDPPDISKNPDKPQSQDSEASNSHKRGSSQGAFVSEWSHQRIAVDEDEVNENDNLDEDDWKDMPALGGFDVYDDYGRIVARGAPQEDDAAVYQGLGGAGKGYTRVQIDEDAQSVTSLDDDTKYLFKEPESNAIGVEEEQRDPLAQLQATKDLLTEGQRIAYVGVTRLMIYQMVKEVEAVHPSRSTKKYIVSAIDSMAKWGQQMMIRLYTHMDIDSAEQIMIEQLAEHGVQPADLVPPLMRNSRIKNPMCSETTFRPSTSSAAAEDKPPSSSEISVTSEPRSSPSVLPPPYDYRGDEDSPNVKIPSEMPASESIDIDIRWTVLCDLFLVLIADSTYDARSRRLLERVGESLNVSWSQICRFEKRVIDALEMQEEKSKETWDEAENMEARRKQALKKRYMIMGLATVGGGLVIGLSAGLLAPVIGAGLAAGFSTIGITGTGAFLGGAGGTALIASGATLTGGTIAVRASHRRTGAVKTFEYRPLHNNKRVNLIVTVSGWMTGKVDDVRLPFSTVDPIIGDIYSVLWEPEMLQSMGDTINILATEALTQGLQQVLGSTILVALMASLQLPIVLTKLSYLIDNPWNVSLVRANATGLIMADSIIARNLGNRPITLIGFSLGSRVIFSCLKELASKGAYGLIQNVYLFGSPIVANKDEYMKARSVVSGRFVNGYASNDWILGYLFRATSGGIMRVAGLAPVENVPGIENMDATQFVNGHMAYRAAMPKLLRQLGWEVESDEFTEIEDPDPDKHSERQRELIREIDEARKEAEAQPDKARFGFFKRGKLAEKKGWETYDVDHKDHASRHSTESGVGSASDHVLFDIDAIRAELESEQMEVKQLESTLPPIKIDLNAPSPLPRYSSNEKPSASSETVSNTEMRETDDYPYRLSSGTTSRSDIGRPRNSDEVNNDNHDNHEDNIQMTFDTSYVSPPSYSPPALASSLSHDLSRDLSSRNLTPSPIPSQGASPRFGSINLNHNAWADDDYDERKDGDIKMTFG</sequence>
<protein>
    <submittedName>
        <fullName evidence="8">DUF726 domain-containing protein</fullName>
    </submittedName>
</protein>
<comment type="caution">
    <text evidence="8">The sequence shown here is derived from an EMBL/GenBank/DDBJ whole genome shotgun (WGS) entry which is preliminary data.</text>
</comment>
<feature type="compositionally biased region" description="Polar residues" evidence="6">
    <location>
        <begin position="112"/>
        <end position="139"/>
    </location>
</feature>
<dbReference type="Pfam" id="PF05277">
    <property type="entry name" value="DUF726"/>
    <property type="match status" value="1"/>
</dbReference>
<evidence type="ECO:0000256" key="4">
    <source>
        <dbReference type="ARBA" id="ARBA00022989"/>
    </source>
</evidence>
<comment type="similarity">
    <text evidence="2">Belongs to the TMCO4 family.</text>
</comment>
<evidence type="ECO:0000256" key="5">
    <source>
        <dbReference type="ARBA" id="ARBA00023136"/>
    </source>
</evidence>
<dbReference type="GO" id="GO:0016020">
    <property type="term" value="C:membrane"/>
    <property type="evidence" value="ECO:0007669"/>
    <property type="project" value="UniProtKB-SubCell"/>
</dbReference>
<feature type="region of interest" description="Disordered" evidence="6">
    <location>
        <begin position="72"/>
        <end position="207"/>
    </location>
</feature>
<keyword evidence="3 7" id="KW-0812">Transmembrane</keyword>
<evidence type="ECO:0000256" key="7">
    <source>
        <dbReference type="SAM" id="Phobius"/>
    </source>
</evidence>
<dbReference type="EMBL" id="JAEVHI010000001">
    <property type="protein sequence ID" value="KAG5303072.1"/>
    <property type="molecule type" value="Genomic_DNA"/>
</dbReference>
<evidence type="ECO:0000256" key="2">
    <source>
        <dbReference type="ARBA" id="ARBA00009824"/>
    </source>
</evidence>
<feature type="region of interest" description="Disordered" evidence="6">
    <location>
        <begin position="990"/>
        <end position="1140"/>
    </location>
</feature>
<keyword evidence="5 7" id="KW-0472">Membrane</keyword>
<feature type="compositionally biased region" description="Acidic residues" evidence="6">
    <location>
        <begin position="191"/>
        <end position="206"/>
    </location>
</feature>
<feature type="compositionally biased region" description="Basic and acidic residues" evidence="6">
    <location>
        <begin position="1128"/>
        <end position="1140"/>
    </location>
</feature>
<feature type="compositionally biased region" description="Polar residues" evidence="6">
    <location>
        <begin position="72"/>
        <end position="82"/>
    </location>
</feature>
<dbReference type="PANTHER" id="PTHR17920">
    <property type="entry name" value="TRANSMEMBRANE AND COILED-COIL DOMAIN-CONTAINING PROTEIN 4 TMCO4"/>
    <property type="match status" value="1"/>
</dbReference>